<gene>
    <name evidence="2" type="ORF">FIC82_013545</name>
</gene>
<dbReference type="KEGG" id="cprt:FIC82_013545"/>
<dbReference type="SUPFAM" id="SSF48452">
    <property type="entry name" value="TPR-like"/>
    <property type="match status" value="1"/>
</dbReference>
<dbReference type="AlphaFoldDB" id="A0A6M5UIJ1"/>
<dbReference type="InterPro" id="IPR011990">
    <property type="entry name" value="TPR-like_helical_dom_sf"/>
</dbReference>
<evidence type="ECO:0000313" key="2">
    <source>
        <dbReference type="EMBL" id="QJW37053.1"/>
    </source>
</evidence>
<evidence type="ECO:0008006" key="4">
    <source>
        <dbReference type="Google" id="ProtNLM"/>
    </source>
</evidence>
<name>A0A6M5UIJ1_9MICO</name>
<feature type="region of interest" description="Disordered" evidence="1">
    <location>
        <begin position="373"/>
        <end position="417"/>
    </location>
</feature>
<evidence type="ECO:0000313" key="3">
    <source>
        <dbReference type="Proteomes" id="UP000451354"/>
    </source>
</evidence>
<dbReference type="OrthoDB" id="56388at2"/>
<evidence type="ECO:0000256" key="1">
    <source>
        <dbReference type="SAM" id="MobiDB-lite"/>
    </source>
</evidence>
<protein>
    <recommendedName>
        <fullName evidence="4">Tetratricopeptide repeat protein</fullName>
    </recommendedName>
</protein>
<accession>A0A6M5UIJ1</accession>
<sequence>MTRSVDQVNAALYDVRRMPYGLARSTAAAAEVERVEAEGPDGARAYALFVLVESYVWGGEVTKAYLPFTKMLRWWDEHPEHFDAEDAHSLFWSFKWMVGHLMEFPTVPAAQIERTLDDMARRYALAGNGTNAVALERFEWARERGGQDVEDAYRAWVATPRDEFSQCEACEPGDRAAYLFEVGRHDEGIRLLEQVLQGSPSCATEPGDMLSHLQLAYLVVGDAAAAARTHRRGLRHLDTGVAMTGPKGRHVEFLARTGNASRALRLLTEHQAFLTETDSPGDRLGFLTSVSVATGALRAEHGDAPLALRDVPAATVAELDDWARREASELARAFDARNGTPAASERLRSAWAAGTRTLPVDLAVLTSAAAPGSSVAAGAGGSDGTTPSAPPDGVIVPGAATSAGAQGGGPATAGAEPSDADGLLALAEGVAGEDPVRAAQLLRRAAALLESAGHLDRAGFTLAEAARLAALEGDDDGAAPAFVHALALVRAGGVAPRFVGPVVRAYARLEAGRGDVSGALAQVERTLDDLAATTDPLAAGSAPRAAELVERDAAADDRERRDLRDTQARLLATAGDLDAAATLAEAVAEDFARAGQVGDAAHAFWLAGRSRCEAGADAEAVDLLESAMAGFAIVHDRETRTAVANELVATLRRLGREQDAAAVGAALSG</sequence>
<dbReference type="Proteomes" id="UP000451354">
    <property type="component" value="Chromosome"/>
</dbReference>
<proteinExistence type="predicted"/>
<dbReference type="EMBL" id="CP052757">
    <property type="protein sequence ID" value="QJW37053.1"/>
    <property type="molecule type" value="Genomic_DNA"/>
</dbReference>
<reference evidence="3" key="1">
    <citation type="journal article" date="2022" name="Int. J. Syst. Evol. Microbiol.">
        <title>Cellulosimicrobium protaetiae sp. nov., isolated from the gut of the larva of Protaetia brevitarsis seulensis.</title>
        <authorList>
            <person name="Le Han H."/>
            <person name="Nguyen T.T.H."/>
            <person name="Li Z."/>
            <person name="Shin N.R."/>
            <person name="Kim S.G."/>
        </authorList>
    </citation>
    <scope>NUCLEOTIDE SEQUENCE [LARGE SCALE GENOMIC DNA]</scope>
    <source>
        <strain evidence="3">BI34</strain>
    </source>
</reference>
<dbReference type="RefSeq" id="WP_154798885.1">
    <property type="nucleotide sequence ID" value="NZ_CP052757.1"/>
</dbReference>
<organism evidence="2 3">
    <name type="scientific">Cellulosimicrobium protaetiae</name>
    <dbReference type="NCBI Taxonomy" id="2587808"/>
    <lineage>
        <taxon>Bacteria</taxon>
        <taxon>Bacillati</taxon>
        <taxon>Actinomycetota</taxon>
        <taxon>Actinomycetes</taxon>
        <taxon>Micrococcales</taxon>
        <taxon>Promicromonosporaceae</taxon>
        <taxon>Cellulosimicrobium</taxon>
    </lineage>
</organism>
<keyword evidence="3" id="KW-1185">Reference proteome</keyword>